<reference evidence="12" key="1">
    <citation type="journal article" date="2019" name="Int. J. Syst. Evol. Microbiol.">
        <title>The Global Catalogue of Microorganisms (GCM) 10K type strain sequencing project: providing services to taxonomists for standard genome sequencing and annotation.</title>
        <authorList>
            <consortium name="The Broad Institute Genomics Platform"/>
            <consortium name="The Broad Institute Genome Sequencing Center for Infectious Disease"/>
            <person name="Wu L."/>
            <person name="Ma J."/>
        </authorList>
    </citation>
    <scope>NUCLEOTIDE SEQUENCE [LARGE SCALE GENOMIC DNA]</scope>
    <source>
        <strain evidence="12">WLHS5</strain>
    </source>
</reference>
<proteinExistence type="inferred from homology"/>
<keyword evidence="6 8" id="KW-0408">Iron</keyword>
<dbReference type="SUPFAM" id="SSF102114">
    <property type="entry name" value="Radical SAM enzymes"/>
    <property type="match status" value="1"/>
</dbReference>
<comment type="similarity">
    <text evidence="8">Belongs to the radical SAM superfamily. PqqE family.</text>
</comment>
<sequence>MTNAPYGLLAELTHQCPLHCLYCSNPLALRPRDEELGTEDWLRVIREAAELGVLQVHFSGGEPLVRGDLEELIAEADRCELYTNLITSGLGLTENRAKALVGAGLNSAQLSVQGDTPESTDQIADSKRFDKKREAAGIIRDSGLPLNMNVVLHRLNLDRLDSIIDVCDAWGAERLELANTQYYGWGLRNREVLLPSRDQLARAEAVYRRRKQELAGRMELLWILPDYYEPYPKPCMGGWAHSSFTVAPDGTAYPCPVAAEIDGMTFPSVRTGPLERIWAESPAFQAFRGTDWMPDPCRSCSRKEIDFGGCRCQAFALTGDAARTDPVCVHSPDHHLVRDAVQRANSDDPAPEPVFRRSASPRPPGRAASGP</sequence>
<dbReference type="CDD" id="cd01335">
    <property type="entry name" value="Radical_SAM"/>
    <property type="match status" value="1"/>
</dbReference>
<evidence type="ECO:0000256" key="5">
    <source>
        <dbReference type="ARBA" id="ARBA00023002"/>
    </source>
</evidence>
<dbReference type="NCBIfam" id="TIGR02109">
    <property type="entry name" value="PQQ_syn_pqqE"/>
    <property type="match status" value="1"/>
</dbReference>
<dbReference type="InterPro" id="IPR050377">
    <property type="entry name" value="Radical_SAM_PqqE_MftC-like"/>
</dbReference>
<dbReference type="PANTHER" id="PTHR11228">
    <property type="entry name" value="RADICAL SAM DOMAIN PROTEIN"/>
    <property type="match status" value="1"/>
</dbReference>
<dbReference type="Gene3D" id="3.20.20.70">
    <property type="entry name" value="Aldolase class I"/>
    <property type="match status" value="1"/>
</dbReference>
<dbReference type="InterPro" id="IPR017200">
    <property type="entry name" value="PqqE-like"/>
</dbReference>
<dbReference type="PROSITE" id="PS51918">
    <property type="entry name" value="RADICAL_SAM"/>
    <property type="match status" value="1"/>
</dbReference>
<dbReference type="HAMAP" id="MF_00660">
    <property type="entry name" value="PqqE"/>
    <property type="match status" value="1"/>
</dbReference>
<evidence type="ECO:0000256" key="8">
    <source>
        <dbReference type="HAMAP-Rule" id="MF_00660"/>
    </source>
</evidence>
<feature type="binding site" evidence="8">
    <location>
        <position position="16"/>
    </location>
    <ligand>
        <name>[4Fe-4S] cluster</name>
        <dbReference type="ChEBI" id="CHEBI:49883"/>
        <note>4Fe-4S-S-AdoMet</note>
    </ligand>
</feature>
<dbReference type="InterPro" id="IPR023885">
    <property type="entry name" value="4Fe4S-binding_SPASM_dom"/>
</dbReference>
<feature type="compositionally biased region" description="Low complexity" evidence="9">
    <location>
        <begin position="356"/>
        <end position="371"/>
    </location>
</feature>
<dbReference type="Proteomes" id="UP001596504">
    <property type="component" value="Unassembled WGS sequence"/>
</dbReference>
<dbReference type="RefSeq" id="WP_380670519.1">
    <property type="nucleotide sequence ID" value="NZ_JBHTCJ010000010.1"/>
</dbReference>
<comment type="cofactor">
    <cofactor evidence="8">
        <name>[4Fe-4S] cluster</name>
        <dbReference type="ChEBI" id="CHEBI:49883"/>
    </cofactor>
    <text evidence="8">Binds 1 [4Fe-4S] cluster. The cluster is coordinated with 3 cysteines and an exchangeable S-adenosyl-L-methionine.</text>
</comment>
<keyword evidence="5 8" id="KW-0560">Oxidoreductase</keyword>
<dbReference type="SFLD" id="SFLDG01067">
    <property type="entry name" value="SPASM/twitch_domain_containing"/>
    <property type="match status" value="1"/>
</dbReference>
<gene>
    <name evidence="8 11" type="primary">pqqE</name>
    <name evidence="11" type="ORF">ACFQRI_19185</name>
</gene>
<dbReference type="CDD" id="cd21119">
    <property type="entry name" value="SPASM_PqqE"/>
    <property type="match status" value="1"/>
</dbReference>
<evidence type="ECO:0000256" key="9">
    <source>
        <dbReference type="SAM" id="MobiDB-lite"/>
    </source>
</evidence>
<keyword evidence="12" id="KW-1185">Reference proteome</keyword>
<feature type="domain" description="Radical SAM core" evidence="10">
    <location>
        <begin position="2"/>
        <end position="217"/>
    </location>
</feature>
<dbReference type="Pfam" id="PF04055">
    <property type="entry name" value="Radical_SAM"/>
    <property type="match status" value="1"/>
</dbReference>
<dbReference type="EC" id="1.21.98.4" evidence="8"/>
<keyword evidence="1 8" id="KW-0004">4Fe-4S</keyword>
<dbReference type="SFLD" id="SFLDS00029">
    <property type="entry name" value="Radical_SAM"/>
    <property type="match status" value="1"/>
</dbReference>
<comment type="subunit">
    <text evidence="8">Interacts with PqqD. The interaction is necessary for activity of PqqE.</text>
</comment>
<evidence type="ECO:0000256" key="3">
    <source>
        <dbReference type="ARBA" id="ARBA00022723"/>
    </source>
</evidence>
<dbReference type="InterPro" id="IPR007197">
    <property type="entry name" value="rSAM"/>
</dbReference>
<keyword evidence="2 8" id="KW-0949">S-adenosyl-L-methionine</keyword>
<evidence type="ECO:0000313" key="12">
    <source>
        <dbReference type="Proteomes" id="UP001596504"/>
    </source>
</evidence>
<comment type="caution">
    <text evidence="11">The sequence shown here is derived from an EMBL/GenBank/DDBJ whole genome shotgun (WGS) entry which is preliminary data.</text>
</comment>
<evidence type="ECO:0000259" key="10">
    <source>
        <dbReference type="PROSITE" id="PS51918"/>
    </source>
</evidence>
<protein>
    <recommendedName>
        <fullName evidence="8">PqqA peptide cyclase</fullName>
        <ecNumber evidence="8">1.21.98.4</ecNumber>
    </recommendedName>
    <alternativeName>
        <fullName evidence="8">Coenzyme PQQ synthesis protein E</fullName>
    </alternativeName>
</protein>
<feature type="region of interest" description="Disordered" evidence="9">
    <location>
        <begin position="341"/>
        <end position="371"/>
    </location>
</feature>
<name>A0ABW2LQV0_9PSEU</name>
<dbReference type="SFLD" id="SFLDF00280">
    <property type="entry name" value="coenzyme_PQQ_synthesis_protein"/>
    <property type="match status" value="1"/>
</dbReference>
<feature type="binding site" evidence="8">
    <location>
        <position position="23"/>
    </location>
    <ligand>
        <name>[4Fe-4S] cluster</name>
        <dbReference type="ChEBI" id="CHEBI:49883"/>
        <note>4Fe-4S-S-AdoMet</note>
    </ligand>
</feature>
<evidence type="ECO:0000256" key="2">
    <source>
        <dbReference type="ARBA" id="ARBA00022691"/>
    </source>
</evidence>
<dbReference type="SFLD" id="SFLDG01386">
    <property type="entry name" value="main_SPASM_domain-containing"/>
    <property type="match status" value="1"/>
</dbReference>
<dbReference type="InterPro" id="IPR011843">
    <property type="entry name" value="PQQ_synth_PqqE_bac"/>
</dbReference>
<dbReference type="InterPro" id="IPR006638">
    <property type="entry name" value="Elp3/MiaA/NifB-like_rSAM"/>
</dbReference>
<comment type="function">
    <text evidence="8">Catalyzes the cross-linking of a glutamate residue and a tyrosine residue in the PqqA protein as part of the biosynthesis of pyrroloquinoline quinone (PQQ).</text>
</comment>
<keyword evidence="4 8" id="KW-0884">PQQ biosynthesis</keyword>
<evidence type="ECO:0000256" key="6">
    <source>
        <dbReference type="ARBA" id="ARBA00023004"/>
    </source>
</evidence>
<dbReference type="Pfam" id="PF13186">
    <property type="entry name" value="SPASM"/>
    <property type="match status" value="1"/>
</dbReference>
<keyword evidence="7 8" id="KW-0411">Iron-sulfur</keyword>
<evidence type="ECO:0000256" key="1">
    <source>
        <dbReference type="ARBA" id="ARBA00022485"/>
    </source>
</evidence>
<comment type="catalytic activity">
    <reaction evidence="8">
        <text>[PQQ precursor protein] + S-adenosyl-L-methionine = E-Y cross-linked-[PQQ precursor protein] + 5'-deoxyadenosine + L-methionine + H(+)</text>
        <dbReference type="Rhea" id="RHEA:56836"/>
        <dbReference type="Rhea" id="RHEA-COMP:14800"/>
        <dbReference type="Rhea" id="RHEA-COMP:14801"/>
        <dbReference type="ChEBI" id="CHEBI:15378"/>
        <dbReference type="ChEBI" id="CHEBI:17319"/>
        <dbReference type="ChEBI" id="CHEBI:57844"/>
        <dbReference type="ChEBI" id="CHEBI:59789"/>
        <dbReference type="ChEBI" id="CHEBI:141026"/>
        <dbReference type="ChEBI" id="CHEBI:141027"/>
        <dbReference type="EC" id="1.21.98.4"/>
    </reaction>
</comment>
<dbReference type="InterPro" id="IPR058240">
    <property type="entry name" value="rSAM_sf"/>
</dbReference>
<accession>A0ABW2LQV0</accession>
<dbReference type="InterPro" id="IPR013785">
    <property type="entry name" value="Aldolase_TIM"/>
</dbReference>
<evidence type="ECO:0000256" key="7">
    <source>
        <dbReference type="ARBA" id="ARBA00023014"/>
    </source>
</evidence>
<keyword evidence="3 8" id="KW-0479">Metal-binding</keyword>
<dbReference type="SMART" id="SM00729">
    <property type="entry name" value="Elp3"/>
    <property type="match status" value="1"/>
</dbReference>
<evidence type="ECO:0000256" key="4">
    <source>
        <dbReference type="ARBA" id="ARBA00022905"/>
    </source>
</evidence>
<dbReference type="PANTHER" id="PTHR11228:SF7">
    <property type="entry name" value="PQQA PEPTIDE CYCLASE"/>
    <property type="match status" value="1"/>
</dbReference>
<evidence type="ECO:0000313" key="11">
    <source>
        <dbReference type="EMBL" id="MFC7343532.1"/>
    </source>
</evidence>
<organism evidence="11 12">
    <name type="scientific">Saccharopolyspora griseoalba</name>
    <dbReference type="NCBI Taxonomy" id="1431848"/>
    <lineage>
        <taxon>Bacteria</taxon>
        <taxon>Bacillati</taxon>
        <taxon>Actinomycetota</taxon>
        <taxon>Actinomycetes</taxon>
        <taxon>Pseudonocardiales</taxon>
        <taxon>Pseudonocardiaceae</taxon>
        <taxon>Saccharopolyspora</taxon>
    </lineage>
</organism>
<dbReference type="PIRSF" id="PIRSF037420">
    <property type="entry name" value="PQQ_syn_pqqE"/>
    <property type="match status" value="1"/>
</dbReference>
<feature type="binding site" evidence="8">
    <location>
        <position position="20"/>
    </location>
    <ligand>
        <name>[4Fe-4S] cluster</name>
        <dbReference type="ChEBI" id="CHEBI:49883"/>
        <note>4Fe-4S-S-AdoMet</note>
    </ligand>
</feature>
<dbReference type="EMBL" id="JBHTCJ010000010">
    <property type="protein sequence ID" value="MFC7343532.1"/>
    <property type="molecule type" value="Genomic_DNA"/>
</dbReference>
<dbReference type="NCBIfam" id="TIGR04085">
    <property type="entry name" value="rSAM_more_4Fe4S"/>
    <property type="match status" value="1"/>
</dbReference>
<comment type="pathway">
    <text evidence="8">Cofactor biosynthesis; pyrroloquinoline quinone biosynthesis.</text>
</comment>